<dbReference type="InterPro" id="IPR051836">
    <property type="entry name" value="Kremen_rcpt"/>
</dbReference>
<dbReference type="PANTHER" id="PTHR24269:SF16">
    <property type="entry name" value="PROTEIN SLG1"/>
    <property type="match status" value="1"/>
</dbReference>
<dbReference type="InterPro" id="IPR002889">
    <property type="entry name" value="WSC_carb-bd"/>
</dbReference>
<keyword evidence="5" id="KW-0472">Membrane</keyword>
<organism evidence="9 10">
    <name type="scientific">Pinctada imbricata</name>
    <name type="common">Atlantic pearl-oyster</name>
    <name type="synonym">Pinctada martensii</name>
    <dbReference type="NCBI Taxonomy" id="66713"/>
    <lineage>
        <taxon>Eukaryota</taxon>
        <taxon>Metazoa</taxon>
        <taxon>Spiralia</taxon>
        <taxon>Lophotrochozoa</taxon>
        <taxon>Mollusca</taxon>
        <taxon>Bivalvia</taxon>
        <taxon>Autobranchia</taxon>
        <taxon>Pteriomorphia</taxon>
        <taxon>Pterioida</taxon>
        <taxon>Pterioidea</taxon>
        <taxon>Pteriidae</taxon>
        <taxon>Pinctada</taxon>
    </lineage>
</organism>
<protein>
    <recommendedName>
        <fullName evidence="8">WSC domain-containing protein</fullName>
    </recommendedName>
</protein>
<dbReference type="Pfam" id="PF01822">
    <property type="entry name" value="WSC"/>
    <property type="match status" value="1"/>
</dbReference>
<reference evidence="9" key="1">
    <citation type="submission" date="2019-08" db="EMBL/GenBank/DDBJ databases">
        <title>The improved chromosome-level genome for the pearl oyster Pinctada fucata martensii using PacBio sequencing and Hi-C.</title>
        <authorList>
            <person name="Zheng Z."/>
        </authorList>
    </citation>
    <scope>NUCLEOTIDE SEQUENCE</scope>
    <source>
        <strain evidence="9">ZZ-2019</strain>
        <tissue evidence="9">Adductor muscle</tissue>
    </source>
</reference>
<sequence length="403" mass="41908">MGKGGSRTDISDGSRADGSGKPVGDGGYGTVGKGPLKLRGDHSGLGTYGKMYGDETLQKLYIGSGGGSGGNAKDLSVNPPGGRGGNGGGAIRLRALRNVLIGGIVTVAGMDGQGDAVAIPGCIPLCPKDCDHKSLLSCSGNSTSACWDSSGPGGGGSGGSLFISGKVVNVGQRSLLAMGGSGGYGTLQGCGGDGGMGRIRVEYVILKGSLTNDQGAISKSQLQNQFTDHSYEGQARIDYQNTVYGNEVYLGCFTDNDVNYRTLAHTVSLTSTQSNNMTPQLCMTLCRKAGYKYSGTEYSKECFCDNHLDVTRKVIDSQCNMHCRGDSKQICGDSFRVQVFGPHPGVSAVGHQGAVQTCDPWCVTADDGTSNVRFAMTVFPFIIIIMISSPCRHRGLVDRASDQ</sequence>
<keyword evidence="4" id="KW-1133">Transmembrane helix</keyword>
<evidence type="ECO:0000256" key="1">
    <source>
        <dbReference type="ARBA" id="ARBA00004167"/>
    </source>
</evidence>
<accession>A0AA88YHV7</accession>
<evidence type="ECO:0000256" key="5">
    <source>
        <dbReference type="ARBA" id="ARBA00023136"/>
    </source>
</evidence>
<feature type="domain" description="WSC" evidence="8">
    <location>
        <begin position="246"/>
        <end position="343"/>
    </location>
</feature>
<dbReference type="PANTHER" id="PTHR24269">
    <property type="entry name" value="KREMEN PROTEIN"/>
    <property type="match status" value="1"/>
</dbReference>
<comment type="caution">
    <text evidence="9">The sequence shown here is derived from an EMBL/GenBank/DDBJ whole genome shotgun (WGS) entry which is preliminary data.</text>
</comment>
<evidence type="ECO:0000313" key="10">
    <source>
        <dbReference type="Proteomes" id="UP001186944"/>
    </source>
</evidence>
<keyword evidence="10" id="KW-1185">Reference proteome</keyword>
<evidence type="ECO:0000256" key="3">
    <source>
        <dbReference type="ARBA" id="ARBA00022729"/>
    </source>
</evidence>
<dbReference type="EMBL" id="VSWD01000003">
    <property type="protein sequence ID" value="KAK3105850.1"/>
    <property type="molecule type" value="Genomic_DNA"/>
</dbReference>
<name>A0AA88YHV7_PINIB</name>
<evidence type="ECO:0000256" key="6">
    <source>
        <dbReference type="ARBA" id="ARBA00023180"/>
    </source>
</evidence>
<dbReference type="Proteomes" id="UP001186944">
    <property type="component" value="Unassembled WGS sequence"/>
</dbReference>
<keyword evidence="3" id="KW-0732">Signal</keyword>
<keyword evidence="6" id="KW-0325">Glycoprotein</keyword>
<dbReference type="GO" id="GO:0005886">
    <property type="term" value="C:plasma membrane"/>
    <property type="evidence" value="ECO:0007669"/>
    <property type="project" value="TreeGrafter"/>
</dbReference>
<proteinExistence type="predicted"/>
<comment type="subcellular location">
    <subcellularLocation>
        <location evidence="1">Membrane</location>
        <topology evidence="1">Single-pass membrane protein</topology>
    </subcellularLocation>
</comment>
<feature type="region of interest" description="Disordered" evidence="7">
    <location>
        <begin position="1"/>
        <end position="35"/>
    </location>
</feature>
<dbReference type="SMART" id="SM00321">
    <property type="entry name" value="WSC"/>
    <property type="match status" value="1"/>
</dbReference>
<gene>
    <name evidence="9" type="ORF">FSP39_007118</name>
</gene>
<dbReference type="PROSITE" id="PS51212">
    <property type="entry name" value="WSC"/>
    <property type="match status" value="1"/>
</dbReference>
<evidence type="ECO:0000313" key="9">
    <source>
        <dbReference type="EMBL" id="KAK3105850.1"/>
    </source>
</evidence>
<evidence type="ECO:0000256" key="7">
    <source>
        <dbReference type="SAM" id="MobiDB-lite"/>
    </source>
</evidence>
<dbReference type="AlphaFoldDB" id="A0AA88YHV7"/>
<feature type="compositionally biased region" description="Gly residues" evidence="7">
    <location>
        <begin position="21"/>
        <end position="32"/>
    </location>
</feature>
<evidence type="ECO:0000256" key="4">
    <source>
        <dbReference type="ARBA" id="ARBA00022989"/>
    </source>
</evidence>
<keyword evidence="2" id="KW-0812">Transmembrane</keyword>
<evidence type="ECO:0000259" key="8">
    <source>
        <dbReference type="PROSITE" id="PS51212"/>
    </source>
</evidence>
<evidence type="ECO:0000256" key="2">
    <source>
        <dbReference type="ARBA" id="ARBA00022692"/>
    </source>
</evidence>